<evidence type="ECO:0000256" key="3">
    <source>
        <dbReference type="ARBA" id="ARBA00022729"/>
    </source>
</evidence>
<keyword evidence="4" id="KW-0472">Membrane</keyword>
<keyword evidence="3 6" id="KW-0732">Signal</keyword>
<dbReference type="Pfam" id="PF07980">
    <property type="entry name" value="SusD_RagB"/>
    <property type="match status" value="1"/>
</dbReference>
<evidence type="ECO:0000313" key="9">
    <source>
        <dbReference type="EMBL" id="MBN7814202.1"/>
    </source>
</evidence>
<dbReference type="RefSeq" id="WP_206584859.1">
    <property type="nucleotide sequence ID" value="NZ_JAFKCU010000001.1"/>
</dbReference>
<comment type="caution">
    <text evidence="9">The sequence shown here is derived from an EMBL/GenBank/DDBJ whole genome shotgun (WGS) entry which is preliminary data.</text>
</comment>
<feature type="domain" description="RagB/SusD" evidence="7">
    <location>
        <begin position="336"/>
        <end position="451"/>
    </location>
</feature>
<feature type="domain" description="SusD-like N-terminal" evidence="8">
    <location>
        <begin position="22"/>
        <end position="226"/>
    </location>
</feature>
<feature type="signal peptide" evidence="6">
    <location>
        <begin position="1"/>
        <end position="18"/>
    </location>
</feature>
<feature type="chain" id="PRO_5045363230" evidence="6">
    <location>
        <begin position="19"/>
        <end position="454"/>
    </location>
</feature>
<evidence type="ECO:0000313" key="10">
    <source>
        <dbReference type="Proteomes" id="UP000664480"/>
    </source>
</evidence>
<evidence type="ECO:0000259" key="8">
    <source>
        <dbReference type="Pfam" id="PF14322"/>
    </source>
</evidence>
<dbReference type="Pfam" id="PF14322">
    <property type="entry name" value="SusD-like_3"/>
    <property type="match status" value="1"/>
</dbReference>
<evidence type="ECO:0000259" key="7">
    <source>
        <dbReference type="Pfam" id="PF07980"/>
    </source>
</evidence>
<reference evidence="9 10" key="1">
    <citation type="submission" date="2021-03" db="EMBL/GenBank/DDBJ databases">
        <title>novel species isolated from a fishpond in China.</title>
        <authorList>
            <person name="Lu H."/>
            <person name="Cai Z."/>
        </authorList>
    </citation>
    <scope>NUCLEOTIDE SEQUENCE [LARGE SCALE GENOMIC DNA]</scope>
    <source>
        <strain evidence="9 10">YJ13C</strain>
    </source>
</reference>
<dbReference type="InterPro" id="IPR033985">
    <property type="entry name" value="SusD-like_N"/>
</dbReference>
<dbReference type="Gene3D" id="1.25.40.390">
    <property type="match status" value="1"/>
</dbReference>
<evidence type="ECO:0000256" key="2">
    <source>
        <dbReference type="ARBA" id="ARBA00006275"/>
    </source>
</evidence>
<evidence type="ECO:0000256" key="1">
    <source>
        <dbReference type="ARBA" id="ARBA00004442"/>
    </source>
</evidence>
<dbReference type="PROSITE" id="PS51257">
    <property type="entry name" value="PROKAR_LIPOPROTEIN"/>
    <property type="match status" value="1"/>
</dbReference>
<evidence type="ECO:0000256" key="5">
    <source>
        <dbReference type="ARBA" id="ARBA00023237"/>
    </source>
</evidence>
<evidence type="ECO:0000256" key="4">
    <source>
        <dbReference type="ARBA" id="ARBA00023136"/>
    </source>
</evidence>
<keyword evidence="10" id="KW-1185">Reference proteome</keyword>
<accession>A0ABS3CB15</accession>
<proteinExistence type="inferred from homology"/>
<organism evidence="9 10">
    <name type="scientific">Algoriphagus pacificus</name>
    <dbReference type="NCBI Taxonomy" id="2811234"/>
    <lineage>
        <taxon>Bacteria</taxon>
        <taxon>Pseudomonadati</taxon>
        <taxon>Bacteroidota</taxon>
        <taxon>Cytophagia</taxon>
        <taxon>Cytophagales</taxon>
        <taxon>Cyclobacteriaceae</taxon>
        <taxon>Algoriphagus</taxon>
    </lineage>
</organism>
<keyword evidence="5" id="KW-0998">Cell outer membrane</keyword>
<evidence type="ECO:0000256" key="6">
    <source>
        <dbReference type="SAM" id="SignalP"/>
    </source>
</evidence>
<dbReference type="SUPFAM" id="SSF48452">
    <property type="entry name" value="TPR-like"/>
    <property type="match status" value="1"/>
</dbReference>
<dbReference type="InterPro" id="IPR012944">
    <property type="entry name" value="SusD_RagB_dom"/>
</dbReference>
<protein>
    <submittedName>
        <fullName evidence="9">RagB/SusD family nutrient uptake outer membrane protein</fullName>
    </submittedName>
</protein>
<comment type="similarity">
    <text evidence="2">Belongs to the SusD family.</text>
</comment>
<dbReference type="Proteomes" id="UP000664480">
    <property type="component" value="Unassembled WGS sequence"/>
</dbReference>
<dbReference type="InterPro" id="IPR011990">
    <property type="entry name" value="TPR-like_helical_dom_sf"/>
</dbReference>
<dbReference type="EMBL" id="JAFKCU010000001">
    <property type="protein sequence ID" value="MBN7814202.1"/>
    <property type="molecule type" value="Genomic_DNA"/>
</dbReference>
<gene>
    <name evidence="9" type="ORF">J0A69_02125</name>
</gene>
<name>A0ABS3CB15_9BACT</name>
<comment type="subcellular location">
    <subcellularLocation>
        <location evidence="1">Cell outer membrane</location>
    </subcellularLocation>
</comment>
<sequence length="454" mass="51706">MKTYIKIYILLLSMGISACEGFLDAKPEKSLVVPSELNELQALLDNGNTMNVFSGISDIGTDDLELEEGAISGLSNPVVEGNSYLWKPDILEGFGFTEWNGNYTRILYSNVVLEQIERIALTEANQTEWNLVKGSALFYRAASFLDLLMVFGPAYQEATASSELGIPLRLSPEVQFELERSTVEETYSRIIEDLEGAYGLLPERYSDYATRPSKQAVTAMFSMVYLYRGDFQSSERYAKESLSYGGELMDFNTLDPSARFPVSQFNTEVVFHALMNSYSYIRQQTTYIDGELVDSYQEGDLRKNVFFTPAKKEGKFNFRGNYSSGTRGFNGIALDEIYLILSESLIRQGKLEEGMDVLNEFLATRWSANTFQPIQAENEVEALEIVLEERRKTLVMRGRRWADLKRLNLEDRFRKTLERNYGGQKYSLEPGSPRYVYPIPEDEISQNPIVQNSR</sequence>